<evidence type="ECO:0000313" key="2">
    <source>
        <dbReference type="EMBL" id="RHD56447.1"/>
    </source>
</evidence>
<name>A0A414FXZ4_9ACTN</name>
<dbReference type="Proteomes" id="UP000286050">
    <property type="component" value="Unassembled WGS sequence"/>
</dbReference>
<comment type="caution">
    <text evidence="2">The sequence shown here is derived from an EMBL/GenBank/DDBJ whole genome shotgun (WGS) entry which is preliminary data.</text>
</comment>
<evidence type="ECO:0000313" key="3">
    <source>
        <dbReference type="Proteomes" id="UP000286050"/>
    </source>
</evidence>
<dbReference type="CDD" id="cd03801">
    <property type="entry name" value="GT4_PimA-like"/>
    <property type="match status" value="1"/>
</dbReference>
<dbReference type="GO" id="GO:0016757">
    <property type="term" value="F:glycosyltransferase activity"/>
    <property type="evidence" value="ECO:0007669"/>
    <property type="project" value="InterPro"/>
</dbReference>
<dbReference type="AlphaFoldDB" id="A0A414FXZ4"/>
<dbReference type="SUPFAM" id="SSF53756">
    <property type="entry name" value="UDP-Glycosyltransferase/glycogen phosphorylase"/>
    <property type="match status" value="1"/>
</dbReference>
<sequence>MDSVSVDFPVTQDLNKPSNAVEKTAELAKKYWTSPHDLMVHLTRRGKFESPETERSPVKHVLLFFHALGIGGGELVTCSLAKLWKSMDIDVTILTDVPIDENAPHQTLPQGVKHRVVPDYNTLTGDSYRQRAEALQRIIDETEADAMVFAHWFADSLPFDLVLCKENGLRTFVFVQSLFSLFFLDDVNPYLVEMPETYRLADGIISLSEADRAVWSAFNKRSYATSNPLSLPIPEQPAKLEGRTIIWPARLHPDKCPERVIPIMQELVKLVPDAKLIMVGPVSDAYREQFIRMAGIAGVREHIDLLGEASPVDMQRFYNEADAFLLTSRREGWSLALAEALASGLPCVMYALPYLTLTQKNPAVIALDQGDSRGAARALANVLTDKHRALEMGQAGRARLREIATYDHRAFWDSVFNNPEGPSQSCRDDCRESYRSAIREAFVAHQQHCEAQCAANRSKDREITRLAAEVAHLGHDCGELKNALDRTTNSLSFKIGRAITGVPRKLRNALSRR</sequence>
<dbReference type="RefSeq" id="WP_118271505.1">
    <property type="nucleotide sequence ID" value="NZ_QSJI01000002.1"/>
</dbReference>
<dbReference type="InterPro" id="IPR001296">
    <property type="entry name" value="Glyco_trans_1"/>
</dbReference>
<dbReference type="PANTHER" id="PTHR12526">
    <property type="entry name" value="GLYCOSYLTRANSFERASE"/>
    <property type="match status" value="1"/>
</dbReference>
<dbReference type="Gene3D" id="3.40.50.2000">
    <property type="entry name" value="Glycogen Phosphorylase B"/>
    <property type="match status" value="2"/>
</dbReference>
<dbReference type="EMBL" id="QSJI01000002">
    <property type="protein sequence ID" value="RHD56447.1"/>
    <property type="molecule type" value="Genomic_DNA"/>
</dbReference>
<reference evidence="2 3" key="1">
    <citation type="submission" date="2018-08" db="EMBL/GenBank/DDBJ databases">
        <title>A genome reference for cultivated species of the human gut microbiota.</title>
        <authorList>
            <person name="Zou Y."/>
            <person name="Xue W."/>
            <person name="Luo G."/>
        </authorList>
    </citation>
    <scope>NUCLEOTIDE SEQUENCE [LARGE SCALE GENOMIC DNA]</scope>
    <source>
        <strain evidence="2 3">AM30-5LB</strain>
    </source>
</reference>
<accession>A0A414FXZ4</accession>
<evidence type="ECO:0000259" key="1">
    <source>
        <dbReference type="Pfam" id="PF00534"/>
    </source>
</evidence>
<feature type="domain" description="Glycosyl transferase family 1" evidence="1">
    <location>
        <begin position="238"/>
        <end position="398"/>
    </location>
</feature>
<gene>
    <name evidence="2" type="ORF">DW787_02530</name>
</gene>
<dbReference type="Pfam" id="PF00534">
    <property type="entry name" value="Glycos_transf_1"/>
    <property type="match status" value="1"/>
</dbReference>
<organism evidence="2 3">
    <name type="scientific">Collinsella intestinalis</name>
    <dbReference type="NCBI Taxonomy" id="147207"/>
    <lineage>
        <taxon>Bacteria</taxon>
        <taxon>Bacillati</taxon>
        <taxon>Actinomycetota</taxon>
        <taxon>Coriobacteriia</taxon>
        <taxon>Coriobacteriales</taxon>
        <taxon>Coriobacteriaceae</taxon>
        <taxon>Collinsella</taxon>
    </lineage>
</organism>
<keyword evidence="2" id="KW-0808">Transferase</keyword>
<protein>
    <submittedName>
        <fullName evidence="2">Glycosyltransferase</fullName>
    </submittedName>
</protein>
<proteinExistence type="predicted"/>